<keyword evidence="10" id="KW-1185">Reference proteome</keyword>
<evidence type="ECO:0000313" key="9">
    <source>
        <dbReference type="EMBL" id="CEM02707.1"/>
    </source>
</evidence>
<dbReference type="GO" id="GO:0004674">
    <property type="term" value="F:protein serine/threonine kinase activity"/>
    <property type="evidence" value="ECO:0007669"/>
    <property type="project" value="UniProtKB-EC"/>
</dbReference>
<feature type="signal peptide" evidence="7">
    <location>
        <begin position="1"/>
        <end position="20"/>
    </location>
</feature>
<accession>A0A0G4EVN5</accession>
<dbReference type="Proteomes" id="UP000041254">
    <property type="component" value="Unassembled WGS sequence"/>
</dbReference>
<dbReference type="InterPro" id="IPR050660">
    <property type="entry name" value="NEK_Ser/Thr_kinase"/>
</dbReference>
<dbReference type="AlphaFoldDB" id="A0A0G4EVN5"/>
<evidence type="ECO:0000313" key="10">
    <source>
        <dbReference type="Proteomes" id="UP000041254"/>
    </source>
</evidence>
<feature type="domain" description="Protein kinase" evidence="8">
    <location>
        <begin position="6"/>
        <end position="414"/>
    </location>
</feature>
<feature type="chain" id="PRO_5005187910" description="non-specific serine/threonine protein kinase" evidence="7">
    <location>
        <begin position="21"/>
        <end position="422"/>
    </location>
</feature>
<evidence type="ECO:0000256" key="1">
    <source>
        <dbReference type="ARBA" id="ARBA00012513"/>
    </source>
</evidence>
<keyword evidence="4" id="KW-0418">Kinase</keyword>
<evidence type="ECO:0000259" key="8">
    <source>
        <dbReference type="PROSITE" id="PS50011"/>
    </source>
</evidence>
<keyword evidence="2" id="KW-0808">Transferase</keyword>
<evidence type="ECO:0000256" key="4">
    <source>
        <dbReference type="ARBA" id="ARBA00022777"/>
    </source>
</evidence>
<evidence type="ECO:0000256" key="2">
    <source>
        <dbReference type="ARBA" id="ARBA00022679"/>
    </source>
</evidence>
<keyword evidence="5" id="KW-0067">ATP-binding</keyword>
<evidence type="ECO:0000256" key="7">
    <source>
        <dbReference type="SAM" id="SignalP"/>
    </source>
</evidence>
<reference evidence="9 10" key="1">
    <citation type="submission" date="2014-11" db="EMBL/GenBank/DDBJ databases">
        <authorList>
            <person name="Zhu J."/>
            <person name="Qi W."/>
            <person name="Song R."/>
        </authorList>
    </citation>
    <scope>NUCLEOTIDE SEQUENCE [LARGE SCALE GENOMIC DNA]</scope>
</reference>
<dbReference type="EMBL" id="CDMY01000333">
    <property type="protein sequence ID" value="CEM02707.1"/>
    <property type="molecule type" value="Genomic_DNA"/>
</dbReference>
<proteinExistence type="predicted"/>
<dbReference type="Pfam" id="PF00069">
    <property type="entry name" value="Pkinase"/>
    <property type="match status" value="1"/>
</dbReference>
<dbReference type="SUPFAM" id="SSF56112">
    <property type="entry name" value="Protein kinase-like (PK-like)"/>
    <property type="match status" value="2"/>
</dbReference>
<dbReference type="InParanoid" id="A0A0G4EVN5"/>
<dbReference type="VEuPathDB" id="CryptoDB:Vbra_13744"/>
<dbReference type="PROSITE" id="PS50011">
    <property type="entry name" value="PROTEIN_KINASE_DOM"/>
    <property type="match status" value="1"/>
</dbReference>
<keyword evidence="7" id="KW-0732">Signal</keyword>
<evidence type="ECO:0000256" key="6">
    <source>
        <dbReference type="SAM" id="MobiDB-lite"/>
    </source>
</evidence>
<dbReference type="InterPro" id="IPR011009">
    <property type="entry name" value="Kinase-like_dom_sf"/>
</dbReference>
<sequence>MCVVAIVWIMWCGALMFGDARPAHEIISPSRSVYLDVFSNREKIVNFIDTVAHSHEIQLSQEFRHVLISAMDPEPSSRPSVSELKAMRFFQLHWEPFKDQGPPVGSQVWTVCRLPDPDPRRPGWPPRIARPHRAEGTTSTGSGTTTITTTTTAAAGGGGSTQTRPRNDRSSAMPGGGLNPSGPVDRKALIPPPDTSDRAARPPASPSPAPVPLAAAAAAAGGGRTQSIALINRNTTDSGSVHMGICPRRVLMFRASLLHGDFYKPSLSGFRYALAPGRFGETAGLPPEVLTGKPYGQGVDVFSGGRHGEVCFMPPEVLTGNSYEADADVFAAGAITFGLKFGQTPYEMLGERAFIEVFSDVQKSAKFIDHVAHHYSTNMQVPVDVDLLNIMKDMLHPVPCQRPSPEELLRRTFFQVMPEQLN</sequence>
<evidence type="ECO:0000256" key="5">
    <source>
        <dbReference type="ARBA" id="ARBA00022840"/>
    </source>
</evidence>
<organism evidence="9 10">
    <name type="scientific">Vitrella brassicaformis (strain CCMP3155)</name>
    <dbReference type="NCBI Taxonomy" id="1169540"/>
    <lineage>
        <taxon>Eukaryota</taxon>
        <taxon>Sar</taxon>
        <taxon>Alveolata</taxon>
        <taxon>Colpodellida</taxon>
        <taxon>Vitrellaceae</taxon>
        <taxon>Vitrella</taxon>
    </lineage>
</organism>
<dbReference type="PANTHER" id="PTHR43671">
    <property type="entry name" value="SERINE/THREONINE-PROTEIN KINASE NEK"/>
    <property type="match status" value="1"/>
</dbReference>
<name>A0A0G4EVN5_VITBC</name>
<evidence type="ECO:0000256" key="3">
    <source>
        <dbReference type="ARBA" id="ARBA00022741"/>
    </source>
</evidence>
<keyword evidence="3" id="KW-0547">Nucleotide-binding</keyword>
<dbReference type="PANTHER" id="PTHR43671:SF13">
    <property type="entry name" value="SERINE_THREONINE-PROTEIN KINASE NEK2"/>
    <property type="match status" value="1"/>
</dbReference>
<dbReference type="EC" id="2.7.11.1" evidence="1"/>
<gene>
    <name evidence="9" type="ORF">Vbra_13744</name>
</gene>
<feature type="region of interest" description="Disordered" evidence="6">
    <location>
        <begin position="115"/>
        <end position="212"/>
    </location>
</feature>
<dbReference type="GO" id="GO:0005524">
    <property type="term" value="F:ATP binding"/>
    <property type="evidence" value="ECO:0007669"/>
    <property type="project" value="UniProtKB-KW"/>
</dbReference>
<feature type="compositionally biased region" description="Low complexity" evidence="6">
    <location>
        <begin position="136"/>
        <end position="154"/>
    </location>
</feature>
<protein>
    <recommendedName>
        <fullName evidence="1">non-specific serine/threonine protein kinase</fullName>
        <ecNumber evidence="1">2.7.11.1</ecNumber>
    </recommendedName>
</protein>
<dbReference type="Gene3D" id="1.10.510.10">
    <property type="entry name" value="Transferase(Phosphotransferase) domain 1"/>
    <property type="match status" value="1"/>
</dbReference>
<dbReference type="InterPro" id="IPR000719">
    <property type="entry name" value="Prot_kinase_dom"/>
</dbReference>